<name>A0A4Y2JUP2_ARAVE</name>
<dbReference type="AlphaFoldDB" id="A0A4Y2JUP2"/>
<dbReference type="Gene3D" id="3.30.420.10">
    <property type="entry name" value="Ribonuclease H-like superfamily/Ribonuclease H"/>
    <property type="match status" value="1"/>
</dbReference>
<evidence type="ECO:0000256" key="1">
    <source>
        <dbReference type="SAM" id="MobiDB-lite"/>
    </source>
</evidence>
<dbReference type="GO" id="GO:0004523">
    <property type="term" value="F:RNA-DNA hybrid ribonuclease activity"/>
    <property type="evidence" value="ECO:0007669"/>
    <property type="project" value="InterPro"/>
</dbReference>
<dbReference type="SUPFAM" id="SSF53098">
    <property type="entry name" value="Ribonuclease H-like"/>
    <property type="match status" value="1"/>
</dbReference>
<evidence type="ECO:0000313" key="3">
    <source>
        <dbReference type="EMBL" id="GBM93248.1"/>
    </source>
</evidence>
<organism evidence="3 4">
    <name type="scientific">Araneus ventricosus</name>
    <name type="common">Orbweaver spider</name>
    <name type="synonym">Epeira ventricosa</name>
    <dbReference type="NCBI Taxonomy" id="182803"/>
    <lineage>
        <taxon>Eukaryota</taxon>
        <taxon>Metazoa</taxon>
        <taxon>Ecdysozoa</taxon>
        <taxon>Arthropoda</taxon>
        <taxon>Chelicerata</taxon>
        <taxon>Arachnida</taxon>
        <taxon>Araneae</taxon>
        <taxon>Araneomorphae</taxon>
        <taxon>Entelegynae</taxon>
        <taxon>Araneoidea</taxon>
        <taxon>Araneidae</taxon>
        <taxon>Araneus</taxon>
    </lineage>
</organism>
<sequence>MVALREAMSWLSQESLEKSNIHTDSQSYLKALAALQSNSTISRETLNIWSSSKTEVVISWVKGHLGVLGNEVADQLERQGTYGSTLNINIDLPKSCLKKISKSVSLKSGRINGTFRKLDGEPSFSYFKSLNEPHSTQEPTNSSQKMGRSRPISTGSVYVHTIDAFAVLKVIQTTTQQSAQRQKPFISRSPVLKSFGRGVKLLSKTKDLFHDS</sequence>
<dbReference type="EMBL" id="BGPR01003860">
    <property type="protein sequence ID" value="GBM93248.1"/>
    <property type="molecule type" value="Genomic_DNA"/>
</dbReference>
<accession>A0A4Y2JUP2</accession>
<feature type="domain" description="RNase H type-1" evidence="2">
    <location>
        <begin position="1"/>
        <end position="82"/>
    </location>
</feature>
<dbReference type="InterPro" id="IPR036397">
    <property type="entry name" value="RNaseH_sf"/>
</dbReference>
<comment type="caution">
    <text evidence="3">The sequence shown here is derived from an EMBL/GenBank/DDBJ whole genome shotgun (WGS) entry which is preliminary data.</text>
</comment>
<dbReference type="Pfam" id="PF00075">
    <property type="entry name" value="RNase_H"/>
    <property type="match status" value="1"/>
</dbReference>
<feature type="region of interest" description="Disordered" evidence="1">
    <location>
        <begin position="128"/>
        <end position="151"/>
    </location>
</feature>
<dbReference type="InterPro" id="IPR002156">
    <property type="entry name" value="RNaseH_domain"/>
</dbReference>
<dbReference type="GO" id="GO:0003676">
    <property type="term" value="F:nucleic acid binding"/>
    <property type="evidence" value="ECO:0007669"/>
    <property type="project" value="InterPro"/>
</dbReference>
<proteinExistence type="predicted"/>
<evidence type="ECO:0000313" key="4">
    <source>
        <dbReference type="Proteomes" id="UP000499080"/>
    </source>
</evidence>
<keyword evidence="4" id="KW-1185">Reference proteome</keyword>
<evidence type="ECO:0000259" key="2">
    <source>
        <dbReference type="PROSITE" id="PS50879"/>
    </source>
</evidence>
<gene>
    <name evidence="3" type="ORF">AVEN_107323_1</name>
</gene>
<dbReference type="InterPro" id="IPR012337">
    <property type="entry name" value="RNaseH-like_sf"/>
</dbReference>
<dbReference type="OrthoDB" id="6514389at2759"/>
<reference evidence="3 4" key="1">
    <citation type="journal article" date="2019" name="Sci. Rep.">
        <title>Orb-weaving spider Araneus ventricosus genome elucidates the spidroin gene catalogue.</title>
        <authorList>
            <person name="Kono N."/>
            <person name="Nakamura H."/>
            <person name="Ohtoshi R."/>
            <person name="Moran D.A.P."/>
            <person name="Shinohara A."/>
            <person name="Yoshida Y."/>
            <person name="Fujiwara M."/>
            <person name="Mori M."/>
            <person name="Tomita M."/>
            <person name="Arakawa K."/>
        </authorList>
    </citation>
    <scope>NUCLEOTIDE SEQUENCE [LARGE SCALE GENOMIC DNA]</scope>
</reference>
<dbReference type="Proteomes" id="UP000499080">
    <property type="component" value="Unassembled WGS sequence"/>
</dbReference>
<dbReference type="PROSITE" id="PS50879">
    <property type="entry name" value="RNASE_H_1"/>
    <property type="match status" value="1"/>
</dbReference>
<protein>
    <recommendedName>
        <fullName evidence="2">RNase H type-1 domain-containing protein</fullName>
    </recommendedName>
</protein>